<gene>
    <name evidence="6" type="ORF">Kalk_11780</name>
</gene>
<name>A0A2K9LLA4_9GAMM</name>
<dbReference type="RefSeq" id="WP_101894441.1">
    <property type="nucleotide sequence ID" value="NZ_CP022684.1"/>
</dbReference>
<sequence>MYILRGLVFNLFYSLSVVLLSIPVIMIGPFLGLRGRARLFVLWTQSILWLLKVICGIRVKVIGRENVPDRPVVVVANHQSTWETFAFYNLLFPICTVLKKELTYIPVFGWLLLWSRPIVIDRSKKATALKEILRQGQNRLKSGFSVLIFPEGTRVAPGETKPHMPGGAMLAVKSGVEILPVVHNAGQHWPAHQVAKIPGEVIVRIGPPISPEGHTAKSLNATAEAWINEQKEMLNFGANG</sequence>
<dbReference type="Pfam" id="PF01553">
    <property type="entry name" value="Acyltransferase"/>
    <property type="match status" value="1"/>
</dbReference>
<protein>
    <recommendedName>
        <fullName evidence="5">Phospholipid/glycerol acyltransferase domain-containing protein</fullName>
    </recommendedName>
</protein>
<evidence type="ECO:0000256" key="4">
    <source>
        <dbReference type="SAM" id="Phobius"/>
    </source>
</evidence>
<dbReference type="CDD" id="cd07989">
    <property type="entry name" value="LPLAT_AGPAT-like"/>
    <property type="match status" value="1"/>
</dbReference>
<dbReference type="KEGG" id="kak:Kalk_11780"/>
<evidence type="ECO:0000256" key="2">
    <source>
        <dbReference type="ARBA" id="ARBA00022679"/>
    </source>
</evidence>
<dbReference type="GO" id="GO:0006654">
    <property type="term" value="P:phosphatidic acid biosynthetic process"/>
    <property type="evidence" value="ECO:0007669"/>
    <property type="project" value="TreeGrafter"/>
</dbReference>
<organism evidence="6 7">
    <name type="scientific">Ketobacter alkanivorans</name>
    <dbReference type="NCBI Taxonomy" id="1917421"/>
    <lineage>
        <taxon>Bacteria</taxon>
        <taxon>Pseudomonadati</taxon>
        <taxon>Pseudomonadota</taxon>
        <taxon>Gammaproteobacteria</taxon>
        <taxon>Pseudomonadales</taxon>
        <taxon>Ketobacteraceae</taxon>
        <taxon>Ketobacter</taxon>
    </lineage>
</organism>
<dbReference type="PANTHER" id="PTHR10434:SF40">
    <property type="entry name" value="1-ACYL-SN-GLYCEROL-3-PHOSPHATE ACYLTRANSFERASE"/>
    <property type="match status" value="1"/>
</dbReference>
<dbReference type="GO" id="GO:0003841">
    <property type="term" value="F:1-acylglycerol-3-phosphate O-acyltransferase activity"/>
    <property type="evidence" value="ECO:0007669"/>
    <property type="project" value="TreeGrafter"/>
</dbReference>
<evidence type="ECO:0000259" key="5">
    <source>
        <dbReference type="SMART" id="SM00563"/>
    </source>
</evidence>
<accession>A0A2K9LLA4</accession>
<dbReference type="PANTHER" id="PTHR10434">
    <property type="entry name" value="1-ACYL-SN-GLYCEROL-3-PHOSPHATE ACYLTRANSFERASE"/>
    <property type="match status" value="1"/>
</dbReference>
<dbReference type="SMART" id="SM00563">
    <property type="entry name" value="PlsC"/>
    <property type="match status" value="1"/>
</dbReference>
<evidence type="ECO:0000256" key="1">
    <source>
        <dbReference type="ARBA" id="ARBA00005189"/>
    </source>
</evidence>
<keyword evidence="4" id="KW-1133">Transmembrane helix</keyword>
<keyword evidence="2" id="KW-0808">Transferase</keyword>
<dbReference type="OrthoDB" id="9812274at2"/>
<keyword evidence="7" id="KW-1185">Reference proteome</keyword>
<evidence type="ECO:0000313" key="6">
    <source>
        <dbReference type="EMBL" id="AUM13062.1"/>
    </source>
</evidence>
<dbReference type="AlphaFoldDB" id="A0A2K9LLA4"/>
<keyword evidence="4" id="KW-0472">Membrane</keyword>
<dbReference type="EMBL" id="CP022684">
    <property type="protein sequence ID" value="AUM13062.1"/>
    <property type="molecule type" value="Genomic_DNA"/>
</dbReference>
<feature type="domain" description="Phospholipid/glycerol acyltransferase" evidence="5">
    <location>
        <begin position="72"/>
        <end position="186"/>
    </location>
</feature>
<proteinExistence type="predicted"/>
<reference evidence="7" key="1">
    <citation type="submission" date="2017-08" db="EMBL/GenBank/DDBJ databases">
        <title>Direct submision.</title>
        <authorList>
            <person name="Kim S.-J."/>
            <person name="Rhee S.-K."/>
        </authorList>
    </citation>
    <scope>NUCLEOTIDE SEQUENCE [LARGE SCALE GENOMIC DNA]</scope>
    <source>
        <strain evidence="7">GI5</strain>
    </source>
</reference>
<keyword evidence="3" id="KW-0012">Acyltransferase</keyword>
<evidence type="ECO:0000313" key="7">
    <source>
        <dbReference type="Proteomes" id="UP000235116"/>
    </source>
</evidence>
<dbReference type="SUPFAM" id="SSF69593">
    <property type="entry name" value="Glycerol-3-phosphate (1)-acyltransferase"/>
    <property type="match status" value="1"/>
</dbReference>
<dbReference type="Proteomes" id="UP000235116">
    <property type="component" value="Chromosome"/>
</dbReference>
<keyword evidence="4" id="KW-0812">Transmembrane</keyword>
<dbReference type="InterPro" id="IPR002123">
    <property type="entry name" value="Plipid/glycerol_acylTrfase"/>
</dbReference>
<feature type="transmembrane region" description="Helical" evidence="4">
    <location>
        <begin position="7"/>
        <end position="31"/>
    </location>
</feature>
<evidence type="ECO:0000256" key="3">
    <source>
        <dbReference type="ARBA" id="ARBA00023315"/>
    </source>
</evidence>
<comment type="pathway">
    <text evidence="1">Lipid metabolism.</text>
</comment>